<dbReference type="OMA" id="ICGVFEE"/>
<evidence type="ECO:0000256" key="1">
    <source>
        <dbReference type="ARBA" id="ARBA00004240"/>
    </source>
</evidence>
<dbReference type="RefSeq" id="XP_004340338.1">
    <property type="nucleotide sequence ID" value="XM_004340290.1"/>
</dbReference>
<name>L8H0M1_ACACF</name>
<comment type="subcellular location">
    <subcellularLocation>
        <location evidence="1">Endoplasmic reticulum</location>
    </subcellularLocation>
</comment>
<keyword evidence="4" id="KW-0256">Endoplasmic reticulum</keyword>
<reference evidence="13 14" key="1">
    <citation type="journal article" date="2013" name="Genome Biol.">
        <title>Genome of Acanthamoeba castellanii highlights extensive lateral gene transfer and early evolution of tyrosine kinase signaling.</title>
        <authorList>
            <person name="Clarke M."/>
            <person name="Lohan A.J."/>
            <person name="Liu B."/>
            <person name="Lagkouvardos I."/>
            <person name="Roy S."/>
            <person name="Zafar N."/>
            <person name="Bertelli C."/>
            <person name="Schilde C."/>
            <person name="Kianianmomeni A."/>
            <person name="Burglin T.R."/>
            <person name="Frech C."/>
            <person name="Turcotte B."/>
            <person name="Kopec K.O."/>
            <person name="Synnott J.M."/>
            <person name="Choo C."/>
            <person name="Paponov I."/>
            <person name="Finkler A."/>
            <person name="Soon Heng Tan C."/>
            <person name="Hutchins A.P."/>
            <person name="Weinmeier T."/>
            <person name="Rattei T."/>
            <person name="Chu J.S."/>
            <person name="Gimenez G."/>
            <person name="Irimia M."/>
            <person name="Rigden D.J."/>
            <person name="Fitzpatrick D.A."/>
            <person name="Lorenzo-Morales J."/>
            <person name="Bateman A."/>
            <person name="Chiu C.H."/>
            <person name="Tang P."/>
            <person name="Hegemann P."/>
            <person name="Fromm H."/>
            <person name="Raoult D."/>
            <person name="Greub G."/>
            <person name="Miranda-Saavedra D."/>
            <person name="Chen N."/>
            <person name="Nash P."/>
            <person name="Ginger M.L."/>
            <person name="Horn M."/>
            <person name="Schaap P."/>
            <person name="Caler L."/>
            <person name="Loftus B."/>
        </authorList>
    </citation>
    <scope>NUCLEOTIDE SEQUENCE [LARGE SCALE GENOMIC DNA]</scope>
    <source>
        <strain evidence="13 14">Neff</strain>
    </source>
</reference>
<evidence type="ECO:0000256" key="4">
    <source>
        <dbReference type="ARBA" id="ARBA00022824"/>
    </source>
</evidence>
<proteinExistence type="inferred from homology"/>
<dbReference type="FunFam" id="3.40.50.720:FF:000468">
    <property type="entry name" value="Short-chain dehydrogenase, putative"/>
    <property type="match status" value="1"/>
</dbReference>
<dbReference type="VEuPathDB" id="AmoebaDB:ACA1_371660"/>
<dbReference type="SMART" id="SM00822">
    <property type="entry name" value="PKS_KR"/>
    <property type="match status" value="1"/>
</dbReference>
<dbReference type="PANTHER" id="PTHR43550">
    <property type="entry name" value="3-KETODIHYDROSPHINGOSINE REDUCTASE"/>
    <property type="match status" value="1"/>
</dbReference>
<comment type="pathway">
    <text evidence="3">Sphingolipid metabolism.</text>
</comment>
<dbReference type="EMBL" id="KB007960">
    <property type="protein sequence ID" value="ELR18318.1"/>
    <property type="molecule type" value="Genomic_DNA"/>
</dbReference>
<evidence type="ECO:0000256" key="10">
    <source>
        <dbReference type="RuleBase" id="RU000363"/>
    </source>
</evidence>
<keyword evidence="6" id="KW-0746">Sphingolipid metabolism</keyword>
<dbReference type="Pfam" id="PF00106">
    <property type="entry name" value="adh_short"/>
    <property type="match status" value="1"/>
</dbReference>
<dbReference type="STRING" id="1257118.L8H0M1"/>
<dbReference type="PRINTS" id="PR00081">
    <property type="entry name" value="GDHRDH"/>
</dbReference>
<dbReference type="AlphaFoldDB" id="L8H0M1"/>
<dbReference type="EC" id="1.1.1.102" evidence="9"/>
<keyword evidence="8" id="KW-0443">Lipid metabolism</keyword>
<keyword evidence="11" id="KW-0812">Transmembrane</keyword>
<organism evidence="13 14">
    <name type="scientific">Acanthamoeba castellanii (strain ATCC 30010 / Neff)</name>
    <dbReference type="NCBI Taxonomy" id="1257118"/>
    <lineage>
        <taxon>Eukaryota</taxon>
        <taxon>Amoebozoa</taxon>
        <taxon>Discosea</taxon>
        <taxon>Longamoebia</taxon>
        <taxon>Centramoebida</taxon>
        <taxon>Acanthamoebidae</taxon>
        <taxon>Acanthamoeba</taxon>
    </lineage>
</organism>
<dbReference type="InterPro" id="IPR002347">
    <property type="entry name" value="SDR_fam"/>
</dbReference>
<dbReference type="Proteomes" id="UP000011083">
    <property type="component" value="Unassembled WGS sequence"/>
</dbReference>
<evidence type="ECO:0000313" key="13">
    <source>
        <dbReference type="EMBL" id="ELR18318.1"/>
    </source>
</evidence>
<dbReference type="PANTHER" id="PTHR43550:SF3">
    <property type="entry name" value="3-KETODIHYDROSPHINGOSINE REDUCTASE"/>
    <property type="match status" value="1"/>
</dbReference>
<evidence type="ECO:0000256" key="9">
    <source>
        <dbReference type="ARBA" id="ARBA00026112"/>
    </source>
</evidence>
<keyword evidence="11" id="KW-0472">Membrane</keyword>
<gene>
    <name evidence="13" type="ORF">ACA1_371660</name>
</gene>
<sequence>MEWWALALVVAVVVVVLMVALHYATAPARYAPAGKHVLITGGSSGIGKATAIRLARLGANITILARTRSTLEAAAEEIRAERQDAQKQFVEVLSVDVADDAQVQREIARHIEQFGPVDVLITSAGATRPTHFDEIDVATFRQLMDINYLGTVSCVKAVLPHMKERRAGRIIFISSMAGLSATFGYAAYAPTKWALKGLAQSLSQELLPYNIWLSLCYPPDTDTPMLREENTYKPPIAKVISESGGVVPPDDVAKGIVAGLINYRFEMFANFDGEALGLVSSGFNPPDTLFRLLLEMVSMPIMRAVAVGYHLNWNRLIRNHFNAEHAPNKDKRA</sequence>
<dbReference type="CDD" id="cd08939">
    <property type="entry name" value="KDSR-like_SDR_c"/>
    <property type="match status" value="1"/>
</dbReference>
<comment type="pathway">
    <text evidence="2">Lipid metabolism; sphingolipid metabolism.</text>
</comment>
<evidence type="ECO:0000256" key="3">
    <source>
        <dbReference type="ARBA" id="ARBA00004991"/>
    </source>
</evidence>
<dbReference type="SUPFAM" id="SSF51735">
    <property type="entry name" value="NAD(P)-binding Rossmann-fold domains"/>
    <property type="match status" value="1"/>
</dbReference>
<keyword evidence="5" id="KW-0521">NADP</keyword>
<accession>L8H0M1</accession>
<dbReference type="GO" id="GO:0005789">
    <property type="term" value="C:endoplasmic reticulum membrane"/>
    <property type="evidence" value="ECO:0007669"/>
    <property type="project" value="TreeGrafter"/>
</dbReference>
<dbReference type="InterPro" id="IPR057326">
    <property type="entry name" value="KR_dom"/>
</dbReference>
<dbReference type="KEGG" id="acan:ACA1_371660"/>
<feature type="transmembrane region" description="Helical" evidence="11">
    <location>
        <begin position="170"/>
        <end position="188"/>
    </location>
</feature>
<dbReference type="GeneID" id="14918961"/>
<evidence type="ECO:0000313" key="14">
    <source>
        <dbReference type="Proteomes" id="UP000011083"/>
    </source>
</evidence>
<evidence type="ECO:0000256" key="2">
    <source>
        <dbReference type="ARBA" id="ARBA00004760"/>
    </source>
</evidence>
<feature type="transmembrane region" description="Helical" evidence="11">
    <location>
        <begin position="6"/>
        <end position="26"/>
    </location>
</feature>
<dbReference type="GO" id="GO:0006666">
    <property type="term" value="P:3-keto-sphinganine metabolic process"/>
    <property type="evidence" value="ECO:0007669"/>
    <property type="project" value="InterPro"/>
</dbReference>
<feature type="domain" description="Ketoreductase" evidence="12">
    <location>
        <begin position="35"/>
        <end position="220"/>
    </location>
</feature>
<evidence type="ECO:0000256" key="5">
    <source>
        <dbReference type="ARBA" id="ARBA00022857"/>
    </source>
</evidence>
<dbReference type="GO" id="GO:0047560">
    <property type="term" value="F:3-dehydrosphinganine reductase activity"/>
    <property type="evidence" value="ECO:0007669"/>
    <property type="project" value="UniProtKB-EC"/>
</dbReference>
<evidence type="ECO:0000256" key="6">
    <source>
        <dbReference type="ARBA" id="ARBA00022919"/>
    </source>
</evidence>
<protein>
    <recommendedName>
        <fullName evidence="9">3-dehydrosphinganine reductase</fullName>
        <ecNumber evidence="9">1.1.1.102</ecNumber>
    </recommendedName>
</protein>
<dbReference type="PRINTS" id="PR00080">
    <property type="entry name" value="SDRFAMILY"/>
</dbReference>
<evidence type="ECO:0000259" key="12">
    <source>
        <dbReference type="SMART" id="SM00822"/>
    </source>
</evidence>
<dbReference type="InterPro" id="IPR036291">
    <property type="entry name" value="NAD(P)-bd_dom_sf"/>
</dbReference>
<evidence type="ECO:0000256" key="8">
    <source>
        <dbReference type="ARBA" id="ARBA00023098"/>
    </source>
</evidence>
<dbReference type="GO" id="GO:0030148">
    <property type="term" value="P:sphingolipid biosynthetic process"/>
    <property type="evidence" value="ECO:0007669"/>
    <property type="project" value="InterPro"/>
</dbReference>
<dbReference type="InterPro" id="IPR045022">
    <property type="entry name" value="KDSR-like"/>
</dbReference>
<keyword evidence="7" id="KW-0560">Oxidoreductase</keyword>
<dbReference type="OrthoDB" id="37659at2759"/>
<evidence type="ECO:0000256" key="11">
    <source>
        <dbReference type="SAM" id="Phobius"/>
    </source>
</evidence>
<evidence type="ECO:0000256" key="7">
    <source>
        <dbReference type="ARBA" id="ARBA00023002"/>
    </source>
</evidence>
<keyword evidence="14" id="KW-1185">Reference proteome</keyword>
<comment type="similarity">
    <text evidence="10">Belongs to the short-chain dehydrogenases/reductases (SDR) family.</text>
</comment>
<keyword evidence="11" id="KW-1133">Transmembrane helix</keyword>
<dbReference type="Gene3D" id="3.40.50.720">
    <property type="entry name" value="NAD(P)-binding Rossmann-like Domain"/>
    <property type="match status" value="1"/>
</dbReference>